<proteinExistence type="predicted"/>
<reference evidence="1" key="1">
    <citation type="journal article" date="2016" name="Insect Biochem. Mol. Biol.">
        <title>Multifaceted biological insights from a draft genome sequence of the tobacco hornworm moth, Manduca sexta.</title>
        <authorList>
            <person name="Kanost M.R."/>
            <person name="Arrese E.L."/>
            <person name="Cao X."/>
            <person name="Chen Y.R."/>
            <person name="Chellapilla S."/>
            <person name="Goldsmith M.R."/>
            <person name="Grosse-Wilde E."/>
            <person name="Heckel D.G."/>
            <person name="Herndon N."/>
            <person name="Jiang H."/>
            <person name="Papanicolaou A."/>
            <person name="Qu J."/>
            <person name="Soulages J.L."/>
            <person name="Vogel H."/>
            <person name="Walters J."/>
            <person name="Waterhouse R.M."/>
            <person name="Ahn S.J."/>
            <person name="Almeida F.C."/>
            <person name="An C."/>
            <person name="Aqrawi P."/>
            <person name="Bretschneider A."/>
            <person name="Bryant W.B."/>
            <person name="Bucks S."/>
            <person name="Chao H."/>
            <person name="Chevignon G."/>
            <person name="Christen J.M."/>
            <person name="Clarke D.F."/>
            <person name="Dittmer N.T."/>
            <person name="Ferguson L.C.F."/>
            <person name="Garavelou S."/>
            <person name="Gordon K.H.J."/>
            <person name="Gunaratna R.T."/>
            <person name="Han Y."/>
            <person name="Hauser F."/>
            <person name="He Y."/>
            <person name="Heidel-Fischer H."/>
            <person name="Hirsh A."/>
            <person name="Hu Y."/>
            <person name="Jiang H."/>
            <person name="Kalra D."/>
            <person name="Klinner C."/>
            <person name="Konig C."/>
            <person name="Kovar C."/>
            <person name="Kroll A.R."/>
            <person name="Kuwar S.S."/>
            <person name="Lee S.L."/>
            <person name="Lehman R."/>
            <person name="Li K."/>
            <person name="Li Z."/>
            <person name="Liang H."/>
            <person name="Lovelace S."/>
            <person name="Lu Z."/>
            <person name="Mansfield J.H."/>
            <person name="McCulloch K.J."/>
            <person name="Mathew T."/>
            <person name="Morton B."/>
            <person name="Muzny D.M."/>
            <person name="Neunemann D."/>
            <person name="Ongeri F."/>
            <person name="Pauchet Y."/>
            <person name="Pu L.L."/>
            <person name="Pyrousis I."/>
            <person name="Rao X.J."/>
            <person name="Redding A."/>
            <person name="Roesel C."/>
            <person name="Sanchez-Gracia A."/>
            <person name="Schaack S."/>
            <person name="Shukla A."/>
            <person name="Tetreau G."/>
            <person name="Wang Y."/>
            <person name="Xiong G.H."/>
            <person name="Traut W."/>
            <person name="Walsh T.K."/>
            <person name="Worley K.C."/>
            <person name="Wu D."/>
            <person name="Wu W."/>
            <person name="Wu Y.Q."/>
            <person name="Zhang X."/>
            <person name="Zou Z."/>
            <person name="Zucker H."/>
            <person name="Briscoe A.D."/>
            <person name="Burmester T."/>
            <person name="Clem R.J."/>
            <person name="Feyereisen R."/>
            <person name="Grimmelikhuijzen C.J.P."/>
            <person name="Hamodrakas S.J."/>
            <person name="Hansson B.S."/>
            <person name="Huguet E."/>
            <person name="Jermiin L.S."/>
            <person name="Lan Q."/>
            <person name="Lehman H.K."/>
            <person name="Lorenzen M."/>
            <person name="Merzendorfer H."/>
            <person name="Michalopoulos I."/>
            <person name="Morton D.B."/>
            <person name="Muthukrishnan S."/>
            <person name="Oakeshott J.G."/>
            <person name="Palmer W."/>
            <person name="Park Y."/>
            <person name="Passarelli A.L."/>
            <person name="Rozas J."/>
            <person name="Schwartz L.M."/>
            <person name="Smith W."/>
            <person name="Southgate A."/>
            <person name="Vilcinskas A."/>
            <person name="Vogt R."/>
            <person name="Wang P."/>
            <person name="Werren J."/>
            <person name="Yu X.Q."/>
            <person name="Zhou J.J."/>
            <person name="Brown S.J."/>
            <person name="Scherer S.E."/>
            <person name="Richards S."/>
            <person name="Blissard G.W."/>
        </authorList>
    </citation>
    <scope>NUCLEOTIDE SEQUENCE</scope>
</reference>
<protein>
    <submittedName>
        <fullName evidence="1">Uncharacterized protein</fullName>
    </submittedName>
</protein>
<keyword evidence="2" id="KW-1185">Reference proteome</keyword>
<gene>
    <name evidence="1" type="ORF">O3G_MSEX003394</name>
</gene>
<evidence type="ECO:0000313" key="1">
    <source>
        <dbReference type="EMBL" id="KAG6444577.1"/>
    </source>
</evidence>
<name>A0A922CFP8_MANSE</name>
<accession>A0A922CFP8</accession>
<dbReference type="AlphaFoldDB" id="A0A922CFP8"/>
<organism evidence="1 2">
    <name type="scientific">Manduca sexta</name>
    <name type="common">Tobacco hawkmoth</name>
    <name type="synonym">Tobacco hornworm</name>
    <dbReference type="NCBI Taxonomy" id="7130"/>
    <lineage>
        <taxon>Eukaryota</taxon>
        <taxon>Metazoa</taxon>
        <taxon>Ecdysozoa</taxon>
        <taxon>Arthropoda</taxon>
        <taxon>Hexapoda</taxon>
        <taxon>Insecta</taxon>
        <taxon>Pterygota</taxon>
        <taxon>Neoptera</taxon>
        <taxon>Endopterygota</taxon>
        <taxon>Lepidoptera</taxon>
        <taxon>Glossata</taxon>
        <taxon>Ditrysia</taxon>
        <taxon>Bombycoidea</taxon>
        <taxon>Sphingidae</taxon>
        <taxon>Sphinginae</taxon>
        <taxon>Sphingini</taxon>
        <taxon>Manduca</taxon>
    </lineage>
</organism>
<reference evidence="1" key="2">
    <citation type="submission" date="2020-12" db="EMBL/GenBank/DDBJ databases">
        <authorList>
            <person name="Kanost M."/>
        </authorList>
    </citation>
    <scope>NUCLEOTIDE SEQUENCE</scope>
</reference>
<dbReference type="Proteomes" id="UP000791440">
    <property type="component" value="Unassembled WGS sequence"/>
</dbReference>
<evidence type="ECO:0000313" key="2">
    <source>
        <dbReference type="Proteomes" id="UP000791440"/>
    </source>
</evidence>
<sequence length="70" mass="7644">MVPFWLDKNKDKLSTCVSALKLQEDPEFREFTSLLGAGRPPSIPSILGTSFTPTVGHGLNTKALHSQNAF</sequence>
<comment type="caution">
    <text evidence="1">The sequence shown here is derived from an EMBL/GenBank/DDBJ whole genome shotgun (WGS) entry which is preliminary data.</text>
</comment>
<dbReference type="EMBL" id="JH668311">
    <property type="protein sequence ID" value="KAG6444577.1"/>
    <property type="molecule type" value="Genomic_DNA"/>
</dbReference>